<name>A0A502FFR0_9SPHN</name>
<feature type="region of interest" description="Disordered" evidence="1">
    <location>
        <begin position="167"/>
        <end position="196"/>
    </location>
</feature>
<reference evidence="3 4" key="1">
    <citation type="journal article" date="2019" name="Environ. Microbiol.">
        <title>Species interactions and distinct microbial communities in high Arctic permafrost affected cryosols are associated with the CH4 and CO2 gas fluxes.</title>
        <authorList>
            <person name="Altshuler I."/>
            <person name="Hamel J."/>
            <person name="Turney S."/>
            <person name="Magnuson E."/>
            <person name="Levesque R."/>
            <person name="Greer C."/>
            <person name="Whyte L.G."/>
        </authorList>
    </citation>
    <scope>NUCLEOTIDE SEQUENCE [LARGE SCALE GENOMIC DNA]</scope>
    <source>
        <strain evidence="3 4">E6.1</strain>
    </source>
</reference>
<organism evidence="3 4">
    <name type="scientific">Sphingomonas glacialis</name>
    <dbReference type="NCBI Taxonomy" id="658225"/>
    <lineage>
        <taxon>Bacteria</taxon>
        <taxon>Pseudomonadati</taxon>
        <taxon>Pseudomonadota</taxon>
        <taxon>Alphaproteobacteria</taxon>
        <taxon>Sphingomonadales</taxon>
        <taxon>Sphingomonadaceae</taxon>
        <taxon>Sphingomonas</taxon>
    </lineage>
</organism>
<evidence type="ECO:0000256" key="2">
    <source>
        <dbReference type="SAM" id="Phobius"/>
    </source>
</evidence>
<keyword evidence="3" id="KW-0969">Cilium</keyword>
<evidence type="ECO:0000313" key="3">
    <source>
        <dbReference type="EMBL" id="TPG48265.1"/>
    </source>
</evidence>
<keyword evidence="4" id="KW-1185">Reference proteome</keyword>
<dbReference type="RefSeq" id="WP_140852199.1">
    <property type="nucleotide sequence ID" value="NZ_RCZC01000009.1"/>
</dbReference>
<keyword evidence="2" id="KW-0472">Membrane</keyword>
<gene>
    <name evidence="3" type="ORF">EAH76_20810</name>
</gene>
<dbReference type="EMBL" id="RCZC01000009">
    <property type="protein sequence ID" value="TPG48265.1"/>
    <property type="molecule type" value="Genomic_DNA"/>
</dbReference>
<dbReference type="OrthoDB" id="7585963at2"/>
<dbReference type="Proteomes" id="UP000319931">
    <property type="component" value="Unassembled WGS sequence"/>
</dbReference>
<feature type="transmembrane region" description="Helical" evidence="2">
    <location>
        <begin position="20"/>
        <end position="38"/>
    </location>
</feature>
<comment type="caution">
    <text evidence="3">The sequence shown here is derived from an EMBL/GenBank/DDBJ whole genome shotgun (WGS) entry which is preliminary data.</text>
</comment>
<keyword evidence="3" id="KW-0966">Cell projection</keyword>
<protein>
    <submittedName>
        <fullName evidence="3">Flagellar motor protein MotB</fullName>
    </submittedName>
</protein>
<dbReference type="SUPFAM" id="SSF103088">
    <property type="entry name" value="OmpA-like"/>
    <property type="match status" value="1"/>
</dbReference>
<accession>A0A502FFR0</accession>
<dbReference type="AlphaFoldDB" id="A0A502FFR0"/>
<evidence type="ECO:0000256" key="1">
    <source>
        <dbReference type="SAM" id="MobiDB-lite"/>
    </source>
</evidence>
<evidence type="ECO:0000313" key="4">
    <source>
        <dbReference type="Proteomes" id="UP000319931"/>
    </source>
</evidence>
<sequence length="196" mass="20061">MTAAALDDDLPELASGRPVWLMTLADLALLLVGFFVFLQASQTLDRRALAKGLREGFGVTEKAHADPAEPIAVSVGALRGFAPGSAVPTQSSASLVAWAREATRDRRVTLRIAGAVDGSPGDVDPVTGSGAMLAADRARAVATVLLVAHAVPADRLTIVSTARPAGRSVSVSTGFAGPGTPLPSGNPILPPQRTPR</sequence>
<proteinExistence type="predicted"/>
<dbReference type="InterPro" id="IPR036737">
    <property type="entry name" value="OmpA-like_sf"/>
</dbReference>
<keyword evidence="2" id="KW-1133">Transmembrane helix</keyword>
<keyword evidence="2" id="KW-0812">Transmembrane</keyword>
<keyword evidence="3" id="KW-0282">Flagellum</keyword>